<proteinExistence type="predicted"/>
<keyword evidence="2" id="KW-0689">Ribosomal protein</keyword>
<name>A0A1J4JT23_9EUKA</name>
<dbReference type="OrthoDB" id="5364946at2759"/>
<comment type="caution">
    <text evidence="2">The sequence shown here is derived from an EMBL/GenBank/DDBJ whole genome shotgun (WGS) entry which is preliminary data.</text>
</comment>
<dbReference type="SUPFAM" id="SSF55315">
    <property type="entry name" value="L30e-like"/>
    <property type="match status" value="1"/>
</dbReference>
<evidence type="ECO:0000313" key="2">
    <source>
        <dbReference type="EMBL" id="OHT01584.1"/>
    </source>
</evidence>
<dbReference type="AlphaFoldDB" id="A0A1J4JT23"/>
<dbReference type="EMBL" id="MLAK01000904">
    <property type="protein sequence ID" value="OHT01584.1"/>
    <property type="molecule type" value="Genomic_DNA"/>
</dbReference>
<dbReference type="RefSeq" id="XP_068354720.1">
    <property type="nucleotide sequence ID" value="XM_068493700.1"/>
</dbReference>
<sequence length="161" mass="17794">MNNIKNDRETFLPLVLQTEPLKMGKHHHRTVPLIPIASPLAGHRLTKKIGNLITKSAESKNLIYGVKDTGKALKKNEPGICVLGGNVTPMDVITHIPGICEEKNTPFVFLPQKEQISAYAQRTSPVACVVIREPNGQDYADEYNEILQEIQNLAATATQDE</sequence>
<organism evidence="2 3">
    <name type="scientific">Tritrichomonas foetus</name>
    <dbReference type="NCBI Taxonomy" id="1144522"/>
    <lineage>
        <taxon>Eukaryota</taxon>
        <taxon>Metamonada</taxon>
        <taxon>Parabasalia</taxon>
        <taxon>Tritrichomonadida</taxon>
        <taxon>Tritrichomonadidae</taxon>
        <taxon>Tritrichomonas</taxon>
    </lineage>
</organism>
<accession>A0A1J4JT23</accession>
<gene>
    <name evidence="2" type="ORF">TRFO_07465</name>
</gene>
<dbReference type="Gene3D" id="3.30.1330.30">
    <property type="match status" value="1"/>
</dbReference>
<dbReference type="GO" id="GO:0005840">
    <property type="term" value="C:ribosome"/>
    <property type="evidence" value="ECO:0007669"/>
    <property type="project" value="UniProtKB-KW"/>
</dbReference>
<dbReference type="InterPro" id="IPR004038">
    <property type="entry name" value="Ribosomal_eL8/eL30/eS12/Gad45"/>
</dbReference>
<keyword evidence="3" id="KW-1185">Reference proteome</keyword>
<dbReference type="InterPro" id="IPR029064">
    <property type="entry name" value="Ribosomal_eL30-like_sf"/>
</dbReference>
<evidence type="ECO:0000259" key="1">
    <source>
        <dbReference type="Pfam" id="PF01248"/>
    </source>
</evidence>
<dbReference type="VEuPathDB" id="TrichDB:TRFO_07465"/>
<feature type="domain" description="Ribosomal protein eL8/eL30/eS12/Gadd45" evidence="1">
    <location>
        <begin position="48"/>
        <end position="135"/>
    </location>
</feature>
<keyword evidence="2" id="KW-0687">Ribonucleoprotein</keyword>
<reference evidence="2" key="1">
    <citation type="submission" date="2016-10" db="EMBL/GenBank/DDBJ databases">
        <authorList>
            <person name="Benchimol M."/>
            <person name="Almeida L.G."/>
            <person name="Vasconcelos A.T."/>
            <person name="Perreira-Neves A."/>
            <person name="Rosa I.A."/>
            <person name="Tasca T."/>
            <person name="Bogo M.R."/>
            <person name="de Souza W."/>
        </authorList>
    </citation>
    <scope>NUCLEOTIDE SEQUENCE [LARGE SCALE GENOMIC DNA]</scope>
    <source>
        <strain evidence="2">K</strain>
    </source>
</reference>
<evidence type="ECO:0000313" key="3">
    <source>
        <dbReference type="Proteomes" id="UP000179807"/>
    </source>
</evidence>
<dbReference type="GeneID" id="94828404"/>
<dbReference type="Proteomes" id="UP000179807">
    <property type="component" value="Unassembled WGS sequence"/>
</dbReference>
<protein>
    <submittedName>
        <fullName evidence="2">Ribosomal protein L7Ae</fullName>
    </submittedName>
</protein>
<dbReference type="Pfam" id="PF01248">
    <property type="entry name" value="Ribosomal_L7Ae"/>
    <property type="match status" value="1"/>
</dbReference>